<evidence type="ECO:0000256" key="1">
    <source>
        <dbReference type="SAM" id="MobiDB-lite"/>
    </source>
</evidence>
<dbReference type="EMBL" id="CATOUU010000440">
    <property type="protein sequence ID" value="CAI9929782.1"/>
    <property type="molecule type" value="Genomic_DNA"/>
</dbReference>
<gene>
    <name evidence="3" type="ORF">HINF_LOCUS12896</name>
    <name evidence="2" type="ORF">HINF_LOCUS17427</name>
</gene>
<evidence type="ECO:0000313" key="3">
    <source>
        <dbReference type="EMBL" id="CAL5993078.1"/>
    </source>
</evidence>
<evidence type="ECO:0000313" key="2">
    <source>
        <dbReference type="EMBL" id="CAI9929782.1"/>
    </source>
</evidence>
<dbReference type="EMBL" id="CAXDID020000029">
    <property type="protein sequence ID" value="CAL5993078.1"/>
    <property type="molecule type" value="Genomic_DNA"/>
</dbReference>
<evidence type="ECO:0000313" key="4">
    <source>
        <dbReference type="Proteomes" id="UP001642409"/>
    </source>
</evidence>
<feature type="region of interest" description="Disordered" evidence="1">
    <location>
        <begin position="53"/>
        <end position="73"/>
    </location>
</feature>
<reference evidence="3 4" key="2">
    <citation type="submission" date="2024-07" db="EMBL/GenBank/DDBJ databases">
        <authorList>
            <person name="Akdeniz Z."/>
        </authorList>
    </citation>
    <scope>NUCLEOTIDE SEQUENCE [LARGE SCALE GENOMIC DNA]</scope>
</reference>
<comment type="caution">
    <text evidence="2">The sequence shown here is derived from an EMBL/GenBank/DDBJ whole genome shotgun (WGS) entry which is preliminary data.</text>
</comment>
<protein>
    <submittedName>
        <fullName evidence="3">Hypothetical_protein</fullName>
    </submittedName>
</protein>
<proteinExistence type="predicted"/>
<reference evidence="2" key="1">
    <citation type="submission" date="2023-06" db="EMBL/GenBank/DDBJ databases">
        <authorList>
            <person name="Kurt Z."/>
        </authorList>
    </citation>
    <scope>NUCLEOTIDE SEQUENCE</scope>
</reference>
<accession>A0AA86NZT5</accession>
<name>A0AA86NZT5_9EUKA</name>
<organism evidence="2">
    <name type="scientific">Hexamita inflata</name>
    <dbReference type="NCBI Taxonomy" id="28002"/>
    <lineage>
        <taxon>Eukaryota</taxon>
        <taxon>Metamonada</taxon>
        <taxon>Diplomonadida</taxon>
        <taxon>Hexamitidae</taxon>
        <taxon>Hexamitinae</taxon>
        <taxon>Hexamita</taxon>
    </lineage>
</organism>
<dbReference type="Proteomes" id="UP001642409">
    <property type="component" value="Unassembled WGS sequence"/>
</dbReference>
<sequence>MNQQTENRYTLNKKLPQVLSSLSLLGSSMGEYSQTARHFEVGNSVTKFTSIFNPSQQGQTQKSEDRAQSSQSQPLDQTYLELYVLLHKQQQELNLILQRGEYLTSCINVSETNIKKIDKFEQKLKKYVLKSL</sequence>
<keyword evidence="4" id="KW-1185">Reference proteome</keyword>
<dbReference type="AlphaFoldDB" id="A0AA86NZT5"/>